<evidence type="ECO:0000256" key="8">
    <source>
        <dbReference type="ARBA" id="ARBA00023012"/>
    </source>
</evidence>
<dbReference type="Pfam" id="PF12729">
    <property type="entry name" value="4HB_MCP_1"/>
    <property type="match status" value="1"/>
</dbReference>
<keyword evidence="5" id="KW-0547">Nucleotide-binding</keyword>
<evidence type="ECO:0000256" key="6">
    <source>
        <dbReference type="ARBA" id="ARBA00022777"/>
    </source>
</evidence>
<dbReference type="Pfam" id="PF02518">
    <property type="entry name" value="HATPase_c"/>
    <property type="match status" value="1"/>
</dbReference>
<keyword evidence="9" id="KW-0472">Membrane</keyword>
<evidence type="ECO:0000256" key="1">
    <source>
        <dbReference type="ARBA" id="ARBA00000085"/>
    </source>
</evidence>
<dbReference type="AlphaFoldDB" id="A0A517VPC5"/>
<evidence type="ECO:0000313" key="11">
    <source>
        <dbReference type="EMBL" id="QDT94859.1"/>
    </source>
</evidence>
<dbReference type="EMBL" id="CP037920">
    <property type="protein sequence ID" value="QDT94859.1"/>
    <property type="molecule type" value="Genomic_DNA"/>
</dbReference>
<feature type="domain" description="Histidine kinase" evidence="10">
    <location>
        <begin position="281"/>
        <end position="490"/>
    </location>
</feature>
<organism evidence="11 12">
    <name type="scientific">Gimesia aquarii</name>
    <dbReference type="NCBI Taxonomy" id="2527964"/>
    <lineage>
        <taxon>Bacteria</taxon>
        <taxon>Pseudomonadati</taxon>
        <taxon>Planctomycetota</taxon>
        <taxon>Planctomycetia</taxon>
        <taxon>Planctomycetales</taxon>
        <taxon>Planctomycetaceae</taxon>
        <taxon>Gimesia</taxon>
    </lineage>
</organism>
<dbReference type="GO" id="GO:0000155">
    <property type="term" value="F:phosphorelay sensor kinase activity"/>
    <property type="evidence" value="ECO:0007669"/>
    <property type="project" value="InterPro"/>
</dbReference>
<evidence type="ECO:0000313" key="12">
    <source>
        <dbReference type="Proteomes" id="UP000318704"/>
    </source>
</evidence>
<protein>
    <recommendedName>
        <fullName evidence="2">histidine kinase</fullName>
        <ecNumber evidence="2">2.7.13.3</ecNumber>
    </recommendedName>
</protein>
<dbReference type="SUPFAM" id="SSF55874">
    <property type="entry name" value="ATPase domain of HSP90 chaperone/DNA topoisomerase II/histidine kinase"/>
    <property type="match status" value="1"/>
</dbReference>
<dbReference type="InterPro" id="IPR005467">
    <property type="entry name" value="His_kinase_dom"/>
</dbReference>
<accession>A0A517VPC5</accession>
<evidence type="ECO:0000256" key="4">
    <source>
        <dbReference type="ARBA" id="ARBA00022679"/>
    </source>
</evidence>
<evidence type="ECO:0000256" key="3">
    <source>
        <dbReference type="ARBA" id="ARBA00022553"/>
    </source>
</evidence>
<dbReference type="SUPFAM" id="SSF47384">
    <property type="entry name" value="Homodimeric domain of signal transducing histidine kinase"/>
    <property type="match status" value="1"/>
</dbReference>
<evidence type="ECO:0000259" key="10">
    <source>
        <dbReference type="PROSITE" id="PS50109"/>
    </source>
</evidence>
<dbReference type="CDD" id="cd00082">
    <property type="entry name" value="HisKA"/>
    <property type="match status" value="1"/>
</dbReference>
<evidence type="ECO:0000256" key="2">
    <source>
        <dbReference type="ARBA" id="ARBA00012438"/>
    </source>
</evidence>
<dbReference type="PANTHER" id="PTHR43065">
    <property type="entry name" value="SENSOR HISTIDINE KINASE"/>
    <property type="match status" value="1"/>
</dbReference>
<keyword evidence="8" id="KW-0902">Two-component regulatory system</keyword>
<dbReference type="Proteomes" id="UP000318704">
    <property type="component" value="Chromosome"/>
</dbReference>
<dbReference type="SMART" id="SM00388">
    <property type="entry name" value="HisKA"/>
    <property type="match status" value="1"/>
</dbReference>
<dbReference type="Pfam" id="PF00512">
    <property type="entry name" value="HisKA"/>
    <property type="match status" value="1"/>
</dbReference>
<reference evidence="11 12" key="1">
    <citation type="submission" date="2019-03" db="EMBL/GenBank/DDBJ databases">
        <title>Deep-cultivation of Planctomycetes and their phenomic and genomic characterization uncovers novel biology.</title>
        <authorList>
            <person name="Wiegand S."/>
            <person name="Jogler M."/>
            <person name="Boedeker C."/>
            <person name="Pinto D."/>
            <person name="Vollmers J."/>
            <person name="Rivas-Marin E."/>
            <person name="Kohn T."/>
            <person name="Peeters S.H."/>
            <person name="Heuer A."/>
            <person name="Rast P."/>
            <person name="Oberbeckmann S."/>
            <person name="Bunk B."/>
            <person name="Jeske O."/>
            <person name="Meyerdierks A."/>
            <person name="Storesund J.E."/>
            <person name="Kallscheuer N."/>
            <person name="Luecker S."/>
            <person name="Lage O.M."/>
            <person name="Pohl T."/>
            <person name="Merkel B.J."/>
            <person name="Hornburger P."/>
            <person name="Mueller R.-W."/>
            <person name="Bruemmer F."/>
            <person name="Labrenz M."/>
            <person name="Spormann A.M."/>
            <person name="Op den Camp H."/>
            <person name="Overmann J."/>
            <person name="Amann R."/>
            <person name="Jetten M.S.M."/>
            <person name="Mascher T."/>
            <person name="Medema M.H."/>
            <person name="Devos D.P."/>
            <person name="Kaster A.-K."/>
            <person name="Ovreas L."/>
            <person name="Rohde M."/>
            <person name="Galperin M.Y."/>
            <person name="Jogler C."/>
        </authorList>
    </citation>
    <scope>NUCLEOTIDE SEQUENCE [LARGE SCALE GENOMIC DNA]</scope>
    <source>
        <strain evidence="11 12">V144</strain>
    </source>
</reference>
<keyword evidence="3" id="KW-0597">Phosphoprotein</keyword>
<feature type="transmembrane region" description="Helical" evidence="9">
    <location>
        <begin position="6"/>
        <end position="31"/>
    </location>
</feature>
<dbReference type="SMART" id="SM00387">
    <property type="entry name" value="HATPase_c"/>
    <property type="match status" value="1"/>
</dbReference>
<keyword evidence="4 11" id="KW-0808">Transferase</keyword>
<comment type="catalytic activity">
    <reaction evidence="1">
        <text>ATP + protein L-histidine = ADP + protein N-phospho-L-histidine.</text>
        <dbReference type="EC" id="2.7.13.3"/>
    </reaction>
</comment>
<dbReference type="PANTHER" id="PTHR43065:SF10">
    <property type="entry name" value="PEROXIDE STRESS-ACTIVATED HISTIDINE KINASE MAK3"/>
    <property type="match status" value="1"/>
</dbReference>
<dbReference type="EC" id="2.7.13.3" evidence="2"/>
<feature type="transmembrane region" description="Helical" evidence="9">
    <location>
        <begin position="179"/>
        <end position="202"/>
    </location>
</feature>
<dbReference type="Gene3D" id="1.10.287.130">
    <property type="match status" value="1"/>
</dbReference>
<dbReference type="Gene3D" id="3.30.565.10">
    <property type="entry name" value="Histidine kinase-like ATPase, C-terminal domain"/>
    <property type="match status" value="1"/>
</dbReference>
<dbReference type="Gene3D" id="6.10.340.10">
    <property type="match status" value="1"/>
</dbReference>
<sequence>MKFRTTIRIAAPIICISLLLLIVGVSGAWYVQRLQRQTSKVLNQNVASIRAAEELNLYLLQVRFELNQFLIEGKYHRIGHAKEIKPKVNEWLSKASQLANSSEEQESLTSIQEGLTRLFTKLNQLSPSSDPQELRKEVEFLVEEELSKNILPSATNYLNINEQKLEASNRENQEFADRLVLALLLLGTCGAIAGLVTGYGVASTISRSIVKLSLPLKDVAGQLNEVVGPVTMSANPEIEDLENALNTVSDEVASVIQQLQDRQSEVIRADQLAALGQLSAGLAHELRNPLMCMTVLVQSALTDQTRTLDESDLHVLNDEMQRLDRLLQEFLNFARPAKMEFSRIDLRKLAEQTADFLLAKATQVGIEIKVITPNAPVTVLADDKQLRQLILNLLLNSIDATSTQGTIELDLSIDPHDERYCLLIIRDEGNGLGPEVLNRAFEPFFSTKNEGLGMGLVTCKRIVEAHQGELSIANGLEKGAIITVRLPIMTNGRVSVEEDRPELDKLITNGK</sequence>
<dbReference type="PRINTS" id="PR00344">
    <property type="entry name" value="BCTRLSENSOR"/>
</dbReference>
<dbReference type="PROSITE" id="PS50109">
    <property type="entry name" value="HIS_KIN"/>
    <property type="match status" value="1"/>
</dbReference>
<dbReference type="InterPro" id="IPR003594">
    <property type="entry name" value="HATPase_dom"/>
</dbReference>
<dbReference type="GO" id="GO:0005524">
    <property type="term" value="F:ATP binding"/>
    <property type="evidence" value="ECO:0007669"/>
    <property type="project" value="UniProtKB-KW"/>
</dbReference>
<dbReference type="InterPro" id="IPR024478">
    <property type="entry name" value="HlyB_4HB_MCP"/>
</dbReference>
<dbReference type="RefSeq" id="WP_144980285.1">
    <property type="nucleotide sequence ID" value="NZ_CP037920.1"/>
</dbReference>
<dbReference type="InterPro" id="IPR036097">
    <property type="entry name" value="HisK_dim/P_sf"/>
</dbReference>
<keyword evidence="6" id="KW-0418">Kinase</keyword>
<evidence type="ECO:0000256" key="7">
    <source>
        <dbReference type="ARBA" id="ARBA00022840"/>
    </source>
</evidence>
<dbReference type="InterPro" id="IPR003661">
    <property type="entry name" value="HisK_dim/P_dom"/>
</dbReference>
<keyword evidence="9" id="KW-1133">Transmembrane helix</keyword>
<proteinExistence type="predicted"/>
<evidence type="ECO:0000256" key="9">
    <source>
        <dbReference type="SAM" id="Phobius"/>
    </source>
</evidence>
<keyword evidence="9" id="KW-0812">Transmembrane</keyword>
<dbReference type="InterPro" id="IPR036890">
    <property type="entry name" value="HATPase_C_sf"/>
</dbReference>
<keyword evidence="7" id="KW-0067">ATP-binding</keyword>
<evidence type="ECO:0000256" key="5">
    <source>
        <dbReference type="ARBA" id="ARBA00022741"/>
    </source>
</evidence>
<name>A0A517VPC5_9PLAN</name>
<gene>
    <name evidence="11" type="primary">zraS_1</name>
    <name evidence="11" type="ORF">V144x_02920</name>
</gene>
<dbReference type="KEGG" id="gaw:V144x_02920"/>
<dbReference type="InterPro" id="IPR004358">
    <property type="entry name" value="Sig_transdc_His_kin-like_C"/>
</dbReference>